<dbReference type="InterPro" id="IPR001792">
    <property type="entry name" value="Acylphosphatase-like_dom"/>
</dbReference>
<evidence type="ECO:0000259" key="3">
    <source>
        <dbReference type="PROSITE" id="PS51160"/>
    </source>
</evidence>
<dbReference type="EC" id="3.6.1.7" evidence="4"/>
<name>A0A376UDE9_ECOLX</name>
<reference evidence="4 5" key="1">
    <citation type="submission" date="2018-06" db="EMBL/GenBank/DDBJ databases">
        <authorList>
            <consortium name="Pathogen Informatics"/>
            <person name="Doyle S."/>
        </authorList>
    </citation>
    <scope>NUCLEOTIDE SEQUENCE [LARGE SCALE GENOMIC DNA]</scope>
    <source>
        <strain evidence="4 5">NCTC8622</strain>
    </source>
</reference>
<comment type="similarity">
    <text evidence="2">Belongs to the acylphosphatase family.</text>
</comment>
<evidence type="ECO:0000313" key="4">
    <source>
        <dbReference type="EMBL" id="STI87013.1"/>
    </source>
</evidence>
<dbReference type="EMBL" id="UGCP01000002">
    <property type="protein sequence ID" value="STI87013.1"/>
    <property type="molecule type" value="Genomic_DNA"/>
</dbReference>
<sequence>MGVIVRSFPWICNASIKDKESSNVESLHNCLGLRASSGRRISLHHTVRSEKTGFNRVRQNLDDGSVEVVACGEEGQVEKLVQWLKSGGPRSARVERVLSEPHHPSGELTDFRIR</sequence>
<dbReference type="Gene3D" id="3.30.70.100">
    <property type="match status" value="1"/>
</dbReference>
<dbReference type="AlphaFoldDB" id="A0A376UDE9"/>
<dbReference type="SUPFAM" id="SSF54975">
    <property type="entry name" value="Acylphosphatase/BLUF domain-like"/>
    <property type="match status" value="1"/>
</dbReference>
<evidence type="ECO:0000256" key="2">
    <source>
        <dbReference type="RuleBase" id="RU004168"/>
    </source>
</evidence>
<organism evidence="4 5">
    <name type="scientific">Escherichia coli</name>
    <dbReference type="NCBI Taxonomy" id="562"/>
    <lineage>
        <taxon>Bacteria</taxon>
        <taxon>Pseudomonadati</taxon>
        <taxon>Pseudomonadota</taxon>
        <taxon>Gammaproteobacteria</taxon>
        <taxon>Enterobacterales</taxon>
        <taxon>Enterobacteriaceae</taxon>
        <taxon>Escherichia</taxon>
    </lineage>
</organism>
<dbReference type="Proteomes" id="UP000254079">
    <property type="component" value="Unassembled WGS sequence"/>
</dbReference>
<comment type="caution">
    <text evidence="1">Lacks conserved residue(s) required for the propagation of feature annotation.</text>
</comment>
<evidence type="ECO:0000256" key="1">
    <source>
        <dbReference type="PROSITE-ProRule" id="PRU00520"/>
    </source>
</evidence>
<keyword evidence="4" id="KW-0378">Hydrolase</keyword>
<gene>
    <name evidence="4" type="primary">yccX</name>
    <name evidence="4" type="ORF">NCTC8622_06163</name>
</gene>
<dbReference type="Pfam" id="PF00708">
    <property type="entry name" value="Acylphosphatase"/>
    <property type="match status" value="1"/>
</dbReference>
<accession>A0A376UDE9</accession>
<dbReference type="GO" id="GO:0003998">
    <property type="term" value="F:acylphosphatase activity"/>
    <property type="evidence" value="ECO:0007669"/>
    <property type="project" value="UniProtKB-EC"/>
</dbReference>
<protein>
    <submittedName>
        <fullName evidence="4">Acylphosphatase</fullName>
        <ecNumber evidence="4">3.6.1.7</ecNumber>
    </submittedName>
</protein>
<evidence type="ECO:0000313" key="5">
    <source>
        <dbReference type="Proteomes" id="UP000254079"/>
    </source>
</evidence>
<proteinExistence type="inferred from homology"/>
<dbReference type="InterPro" id="IPR036046">
    <property type="entry name" value="Acylphosphatase-like_dom_sf"/>
</dbReference>
<feature type="domain" description="Acylphosphatase-like" evidence="3">
    <location>
        <begin position="59"/>
        <end position="114"/>
    </location>
</feature>
<dbReference type="PROSITE" id="PS51160">
    <property type="entry name" value="ACYLPHOSPHATASE_3"/>
    <property type="match status" value="1"/>
</dbReference>